<feature type="compositionally biased region" description="Basic and acidic residues" evidence="3">
    <location>
        <begin position="970"/>
        <end position="979"/>
    </location>
</feature>
<organism evidence="7 8">
    <name type="scientific">Symbiodinium microadriaticum</name>
    <name type="common">Dinoflagellate</name>
    <name type="synonym">Zooxanthella microadriatica</name>
    <dbReference type="NCBI Taxonomy" id="2951"/>
    <lineage>
        <taxon>Eukaryota</taxon>
        <taxon>Sar</taxon>
        <taxon>Alveolata</taxon>
        <taxon>Dinophyceae</taxon>
        <taxon>Suessiales</taxon>
        <taxon>Symbiodiniaceae</taxon>
        <taxon>Symbiodinium</taxon>
    </lineage>
</organism>
<dbReference type="GO" id="GO:0008757">
    <property type="term" value="F:S-adenosylmethionine-dependent methyltransferase activity"/>
    <property type="evidence" value="ECO:0007669"/>
    <property type="project" value="InterPro"/>
</dbReference>
<evidence type="ECO:0000256" key="2">
    <source>
        <dbReference type="SAM" id="Coils"/>
    </source>
</evidence>
<dbReference type="Pfam" id="PF10294">
    <property type="entry name" value="Methyltransf_16"/>
    <property type="match status" value="1"/>
</dbReference>
<feature type="region of interest" description="Disordered" evidence="3">
    <location>
        <begin position="2276"/>
        <end position="2301"/>
    </location>
</feature>
<accession>A0A1Q9CC11</accession>
<dbReference type="InterPro" id="IPR051147">
    <property type="entry name" value="CFAP_domain-containing"/>
</dbReference>
<protein>
    <submittedName>
        <fullName evidence="7">Coiled-coil domain-containing protein 38</fullName>
    </submittedName>
</protein>
<dbReference type="InterPro" id="IPR025252">
    <property type="entry name" value="DUF4200"/>
</dbReference>
<evidence type="ECO:0000256" key="3">
    <source>
        <dbReference type="SAM" id="MobiDB-lite"/>
    </source>
</evidence>
<feature type="region of interest" description="Disordered" evidence="3">
    <location>
        <begin position="798"/>
        <end position="818"/>
    </location>
</feature>
<dbReference type="PANTHER" id="PTHR21683:SF3">
    <property type="entry name" value="CILIA AND FLAGELLA ASSOCIATED PROTEIN 100"/>
    <property type="match status" value="1"/>
</dbReference>
<feature type="region of interest" description="Disordered" evidence="3">
    <location>
        <begin position="1068"/>
        <end position="1088"/>
    </location>
</feature>
<feature type="domain" description="Methyltransferase type 11" evidence="5">
    <location>
        <begin position="1340"/>
        <end position="1438"/>
    </location>
</feature>
<evidence type="ECO:0000256" key="1">
    <source>
        <dbReference type="ARBA" id="ARBA00023054"/>
    </source>
</evidence>
<dbReference type="InterPro" id="IPR019410">
    <property type="entry name" value="Methyltransf_16"/>
</dbReference>
<feature type="domain" description="DUF4200" evidence="6">
    <location>
        <begin position="677"/>
        <end position="794"/>
    </location>
</feature>
<evidence type="ECO:0000259" key="5">
    <source>
        <dbReference type="Pfam" id="PF08241"/>
    </source>
</evidence>
<dbReference type="InterPro" id="IPR013216">
    <property type="entry name" value="Methyltransf_11"/>
</dbReference>
<feature type="compositionally biased region" description="Polar residues" evidence="3">
    <location>
        <begin position="980"/>
        <end position="990"/>
    </location>
</feature>
<keyword evidence="8" id="KW-1185">Reference proteome</keyword>
<dbReference type="Pfam" id="PF13863">
    <property type="entry name" value="DUF4200"/>
    <property type="match status" value="1"/>
</dbReference>
<feature type="compositionally biased region" description="Basic and acidic residues" evidence="3">
    <location>
        <begin position="880"/>
        <end position="889"/>
    </location>
</feature>
<evidence type="ECO:0000313" key="7">
    <source>
        <dbReference type="EMBL" id="OLP80461.1"/>
    </source>
</evidence>
<comment type="caution">
    <text evidence="7">The sequence shown here is derived from an EMBL/GenBank/DDBJ whole genome shotgun (WGS) entry which is preliminary data.</text>
</comment>
<evidence type="ECO:0000256" key="4">
    <source>
        <dbReference type="SAM" id="Phobius"/>
    </source>
</evidence>
<feature type="compositionally biased region" description="Basic and acidic residues" evidence="3">
    <location>
        <begin position="1068"/>
        <end position="1081"/>
    </location>
</feature>
<feature type="transmembrane region" description="Helical" evidence="4">
    <location>
        <begin position="1623"/>
        <end position="1648"/>
    </location>
</feature>
<feature type="region of interest" description="Disordered" evidence="3">
    <location>
        <begin position="970"/>
        <end position="991"/>
    </location>
</feature>
<dbReference type="PANTHER" id="PTHR21683">
    <property type="entry name" value="COILED-COIL DOMAIN-CONTAINING PROTEIN 42 LIKE-2-LIKE-RELATED"/>
    <property type="match status" value="1"/>
</dbReference>
<feature type="region of interest" description="Disordered" evidence="3">
    <location>
        <begin position="841"/>
        <end position="889"/>
    </location>
</feature>
<dbReference type="InterPro" id="IPR029063">
    <property type="entry name" value="SAM-dependent_MTases_sf"/>
</dbReference>
<keyword evidence="1 2" id="KW-0175">Coiled coil</keyword>
<dbReference type="Gene3D" id="3.40.50.150">
    <property type="entry name" value="Vaccinia Virus protein VP39"/>
    <property type="match status" value="2"/>
</dbReference>
<evidence type="ECO:0000259" key="6">
    <source>
        <dbReference type="Pfam" id="PF13863"/>
    </source>
</evidence>
<keyword evidence="4" id="KW-1133">Transmembrane helix</keyword>
<keyword evidence="4" id="KW-0472">Membrane</keyword>
<dbReference type="OrthoDB" id="10264063at2759"/>
<dbReference type="GO" id="GO:0005856">
    <property type="term" value="C:cytoskeleton"/>
    <property type="evidence" value="ECO:0007669"/>
    <property type="project" value="UniProtKB-ARBA"/>
</dbReference>
<evidence type="ECO:0000313" key="8">
    <source>
        <dbReference type="Proteomes" id="UP000186817"/>
    </source>
</evidence>
<dbReference type="CDD" id="cd02440">
    <property type="entry name" value="AdoMet_MTases"/>
    <property type="match status" value="1"/>
</dbReference>
<dbReference type="Pfam" id="PF08241">
    <property type="entry name" value="Methyltransf_11"/>
    <property type="match status" value="1"/>
</dbReference>
<keyword evidence="4" id="KW-0812">Transmembrane</keyword>
<feature type="compositionally biased region" description="Basic and acidic residues" evidence="3">
    <location>
        <begin position="863"/>
        <end position="872"/>
    </location>
</feature>
<name>A0A1Q9CC11_SYMMI</name>
<sequence>MAQKRFYDIDVGKLDAQSVFERVAGAPDRVNTKLCFFRDRPDLVLPIIEEEFIVRDEKRDCEVLDLPRLRGAQSARTPRKKVQAVPSSASLKTVLSEDDAVYDSAEEKCWQDSSQGQGYLPVAEPRTLQHVVSMASVNTRPSEHSSLETGEQRSLRIVRAARIRDERIQIAQKAVRSNELQWRLHHLKCFRDKEQRKELQLLASRQQTLLECMAVAIAAQRLLKAMQLARDRRLWYRQSESKAPLATTTKSKAHWLRAKKIVSSSLTEKDGQGDLQEIFNSRAKRSKAAWERWDHLLRIMKFLAKLKYRSNLTRSACAIKQFIEGAWRGMRFRARVGAYLYNVRALQRAMRAAIKFRVQVRSFIYLPTLWEVETQLLGEKLMAHLPKGYTKQRIQTHRQTWDLEGRIRLLQEAAKERRIPGLGRKGYMVEKRKTTNKTATPRATRLGRRRNAQLRPSERPERMVVFSELGEAIPTTSAERKQQQALMIANNVLDHYRLDIETRNDIVKTLFIQSLHRWKENYRAYLVECKRLNKVWQQWRLEVQALGPQRKEHWPKPPPSSQPPSEMYNVDTRKGLYVHVVLSDTRFGVGLGPLAELVVTLGEECSPTVSCLALKDEASQRCRRRQSAGRSQSCDDLGRAWMQTEQPDNTFLTTVATKPAIGLVEPLRKSEKDIRTYVQKKREVFLVHMACDNKREEIVRLDAMAKAKEDALAISQQTLDDDAKKIEDYLQARIAKASEATKESDHHAKVKQDKVARIKNLKQQIAAVQSDTSKLKEVRVECERYKMFLEKITPPEWKEEQKRKKEQRKKDRAERWKKERLAPIMEQLAQEEEKLDKIAQEEEAEASKKRGKKQRRREDEEEFLQRQRERDSRRKRIQKRREEEERKVNAEYVAVSSEEEPELFFKEPQQLMDSFTDLEELNLFLIQSSQEAEQQLDDMRSSFEAMKKNMGHKVQQLNDQVKQLEHSIKQEQRRGEEIKQSQVEKASTAMQDKKLSSLAKKVHEVYARCNLARDQQQPDTLQMLGAIESRIEELIQGLDEVYQQDEDLVMRLEKIKEGDWRERVRENRLKEQSEKQEDRLKQSLQRSQKPVFKKAGKQVMYRSPPLRQERKVVEDTTDDEAHARDHKVFDIYIDRKTGVPHTDAPVEEARLAEAVRCPPVVLVAQFGGPRPSLHCFCHVIRAEALPEDTFVIEVALLANHGDGCILARGRSDPQSGPDPIYHSSVNLDWDDEGDMAFNCQVGRLPPPTVLPRILALCIWLEHLARSHSSDFVQGPSSSEAMKLLADQGAASFDKVAECYSGPEQSVWELVMGKQIDIGGASSTMEVAEKAGVGPGMKGVDLNCNNGGGMRCLVRLCGVDQMVGVDLTKSVVETGRDRTKEEGLDGKISFIHANSLENGLPDASADFVYSKDAWCYMPNKQLIVDQAARIVKPGGKIFFTDWMEGENLSEEEAQRFLGLMTFPAIPTVQEYAAMLEKAGCTVQVAQNSGHFSPAMDCYTYMLKYQAVYDAKKLLGWDEKAYEKLISDFEFMAKLAKEGKIIQGMFVIRTGMGFSEEIFAELKEKLPQATLDSQCRRWPLLPSLLLLVLGLWLLVAVVLVVLAAAVVMVVMVVMVVTVVMVVVEVLVFVLVLVLLLLLLLLLLLVVVFTAEAMVAAVGRSQRLELRCLDGSGTNAEVSMHFATVMPEACLSITASSATCLAPKSEAWSFNPFVEASVHSRDPRLGSIGRSAKVATAQTETLTNCHADPHWTQPMVLKLVPEPGLFLRVVVCSEALGVTRAWDELAELVMELPEALKLAQGSVERKWTMKRVGWREDSIPSLPGPSAWRMDVLQQICSEQLISQKTLDWFKPLFDKELEEAAEIAECTAFQIDWDDTEHVAQERPVEEGSRLTGSFETIEIPDGEETKVRVQYTRSSCATAHGNAIWAASVAAALHVGKLLTLANSFRKGSSMHSVDFRKIRVIEFGAGIGIPSLFLAQKLGDLQHTDERAISDKSLTASLSKQVYVTDARSYHNIRQILFSAVRHPYSHLLRVAPHNWGEVDSSGTMRFLDDECEGLAFDFLVIADCVYNPAFHQPLLDSICHVMATHGRAIIAFSLHPNTDEKNVWAFLDHARHRGLNVHNPEGQEQKDYEPLMQKLGLWQSNMGRRYIVHIRELSWRCDVIPMLIDMKRHGESEIFLSFAQVGGNVAASAFEIAEHPMPMQEGAMPRPLHPKAAALDGSPVGPAGARSKHTTMQLPIAPGYTLLPQPSVQGMQHLEQVLQAHGQEIPDVIAQRYGPPRQPRFQDLPPPPALRHVAPPSPEELSQALERAPTQGAVVKGSVPLSFLSAPGNPHLAWLARR</sequence>
<proteinExistence type="predicted"/>
<dbReference type="Proteomes" id="UP000186817">
    <property type="component" value="Unassembled WGS sequence"/>
</dbReference>
<feature type="transmembrane region" description="Helical" evidence="4">
    <location>
        <begin position="1582"/>
        <end position="1611"/>
    </location>
</feature>
<dbReference type="EMBL" id="LSRX01001377">
    <property type="protein sequence ID" value="OLP80461.1"/>
    <property type="molecule type" value="Genomic_DNA"/>
</dbReference>
<reference evidence="7 8" key="1">
    <citation type="submission" date="2016-02" db="EMBL/GenBank/DDBJ databases">
        <title>Genome analysis of coral dinoflagellate symbionts highlights evolutionary adaptations to a symbiotic lifestyle.</title>
        <authorList>
            <person name="Aranda M."/>
            <person name="Li Y."/>
            <person name="Liew Y.J."/>
            <person name="Baumgarten S."/>
            <person name="Simakov O."/>
            <person name="Wilson M."/>
            <person name="Piel J."/>
            <person name="Ashoor H."/>
            <person name="Bougouffa S."/>
            <person name="Bajic V.B."/>
            <person name="Ryu T."/>
            <person name="Ravasi T."/>
            <person name="Bayer T."/>
            <person name="Micklem G."/>
            <person name="Kim H."/>
            <person name="Bhak J."/>
            <person name="Lajeunesse T.C."/>
            <person name="Voolstra C.R."/>
        </authorList>
    </citation>
    <scope>NUCLEOTIDE SEQUENCE [LARGE SCALE GENOMIC DNA]</scope>
    <source>
        <strain evidence="7 8">CCMP2467</strain>
    </source>
</reference>
<feature type="coiled-coil region" evidence="2">
    <location>
        <begin position="751"/>
        <end position="778"/>
    </location>
</feature>
<gene>
    <name evidence="7" type="primary">Ccdc38</name>
    <name evidence="7" type="ORF">AK812_SmicGene39127</name>
</gene>
<dbReference type="SUPFAM" id="SSF53335">
    <property type="entry name" value="S-adenosyl-L-methionine-dependent methyltransferases"/>
    <property type="match status" value="1"/>
</dbReference>